<gene>
    <name evidence="2" type="ORF">BGZ96_008564</name>
</gene>
<protein>
    <submittedName>
        <fullName evidence="2">Uncharacterized protein</fullName>
    </submittedName>
</protein>
<evidence type="ECO:0000313" key="3">
    <source>
        <dbReference type="Proteomes" id="UP001194696"/>
    </source>
</evidence>
<evidence type="ECO:0000256" key="1">
    <source>
        <dbReference type="SAM" id="Phobius"/>
    </source>
</evidence>
<keyword evidence="1" id="KW-0472">Membrane</keyword>
<dbReference type="Proteomes" id="UP001194696">
    <property type="component" value="Unassembled WGS sequence"/>
</dbReference>
<organism evidence="2 3">
    <name type="scientific">Linnemannia gamsii</name>
    <dbReference type="NCBI Taxonomy" id="64522"/>
    <lineage>
        <taxon>Eukaryota</taxon>
        <taxon>Fungi</taxon>
        <taxon>Fungi incertae sedis</taxon>
        <taxon>Mucoromycota</taxon>
        <taxon>Mortierellomycotina</taxon>
        <taxon>Mortierellomycetes</taxon>
        <taxon>Mortierellales</taxon>
        <taxon>Mortierellaceae</taxon>
        <taxon>Linnemannia</taxon>
    </lineage>
</organism>
<comment type="caution">
    <text evidence="2">The sequence shown here is derived from an EMBL/GenBank/DDBJ whole genome shotgun (WGS) entry which is preliminary data.</text>
</comment>
<proteinExistence type="predicted"/>
<dbReference type="EMBL" id="JAAAIM010000485">
    <property type="protein sequence ID" value="KAG0287500.1"/>
    <property type="molecule type" value="Genomic_DNA"/>
</dbReference>
<keyword evidence="1" id="KW-1133">Transmembrane helix</keyword>
<keyword evidence="1" id="KW-0812">Transmembrane</keyword>
<reference evidence="2 3" key="1">
    <citation type="journal article" date="2020" name="Fungal Divers.">
        <title>Resolving the Mortierellaceae phylogeny through synthesis of multi-gene phylogenetics and phylogenomics.</title>
        <authorList>
            <person name="Vandepol N."/>
            <person name="Liber J."/>
            <person name="Desiro A."/>
            <person name="Na H."/>
            <person name="Kennedy M."/>
            <person name="Barry K."/>
            <person name="Grigoriev I.V."/>
            <person name="Miller A.N."/>
            <person name="O'Donnell K."/>
            <person name="Stajich J.E."/>
            <person name="Bonito G."/>
        </authorList>
    </citation>
    <scope>NUCLEOTIDE SEQUENCE [LARGE SCALE GENOMIC DNA]</scope>
    <source>
        <strain evidence="2 3">AD045</strain>
    </source>
</reference>
<accession>A0ABQ7JZ03</accession>
<sequence>MAPILDLVILPSTESNGAHYTGSDYQVYAGSSVYKVKSKDLLPPVPCLVSSHLFSQSHNPRPYRPVLVYYLVLVTEAVNTIYLLLRKILDQKFKTIAKTCSPDRHLACNTDSTGGSGLMDANVFENRLDFRKLRR</sequence>
<keyword evidence="3" id="KW-1185">Reference proteome</keyword>
<name>A0ABQ7JZ03_9FUNG</name>
<evidence type="ECO:0000313" key="2">
    <source>
        <dbReference type="EMBL" id="KAG0287500.1"/>
    </source>
</evidence>
<feature type="transmembrane region" description="Helical" evidence="1">
    <location>
        <begin position="67"/>
        <end position="85"/>
    </location>
</feature>